<dbReference type="OrthoDB" id="5861055at2759"/>
<reference evidence="2" key="2">
    <citation type="submission" date="2012-12" db="EMBL/GenBank/DDBJ databases">
        <authorList>
            <person name="Gao Y.W."/>
            <person name="Fan S.T."/>
            <person name="Sun H.T."/>
            <person name="Wang Z."/>
            <person name="Gao X.L."/>
            <person name="Li Y.G."/>
            <person name="Wang T.C."/>
            <person name="Zhang K."/>
            <person name="Xu W.W."/>
            <person name="Yu Z.J."/>
            <person name="Xia X.Z."/>
        </authorList>
    </citation>
    <scope>NUCLEOTIDE SEQUENCE</scope>
    <source>
        <strain evidence="2">FR3</strain>
    </source>
</reference>
<dbReference type="EMBL" id="CAAKNF010000193">
    <property type="protein sequence ID" value="VIO93540.1"/>
    <property type="molecule type" value="Genomic_DNA"/>
</dbReference>
<dbReference type="AlphaFoldDB" id="A0A0J9XLF3"/>
<gene>
    <name evidence="5" type="primary">Bm1_54170</name>
    <name evidence="2 6" type="ORF">Bm14677</name>
    <name evidence="3" type="ORF">BM_BM14677</name>
    <name evidence="2" type="ORF">BM_Bm14677</name>
</gene>
<evidence type="ECO:0000256" key="1">
    <source>
        <dbReference type="SAM" id="Phobius"/>
    </source>
</evidence>
<evidence type="ECO:0000313" key="5">
    <source>
        <dbReference type="WBParaSite" id="Bm14677a.1"/>
    </source>
</evidence>
<keyword evidence="1" id="KW-1133">Transmembrane helix</keyword>
<evidence type="ECO:0000313" key="3">
    <source>
        <dbReference type="EMBL" id="VIO93540.1"/>
    </source>
</evidence>
<dbReference type="EMBL" id="LN854750">
    <property type="protein sequence ID" value="CDP90826.1"/>
    <property type="molecule type" value="Genomic_DNA"/>
</dbReference>
<proteinExistence type="predicted"/>
<name>A0A0J9XLF3_BRUMA</name>
<evidence type="ECO:0000313" key="2">
    <source>
        <dbReference type="EMBL" id="CDP90826.1"/>
    </source>
</evidence>
<sequence length="133" mass="16019">MSEHHRKPHAMNTDGSQRVSYLKPRSRISISWDRLLYNVRYISQHWKDRILVKAAAVMIVYTIGLYAFIKKYYGNEHPLNRYQWRQMKRNGQLSEEMLRKEEIVQNFMKARFSKVYEKEPVYSVRRQGPPGVL</sequence>
<dbReference type="WBParaSite" id="Bm14677a.1">
    <property type="protein sequence ID" value="Bm14677a.1"/>
    <property type="gene ID" value="WBGene00235012"/>
</dbReference>
<keyword evidence="1" id="KW-0812">Transmembrane</keyword>
<accession>A0A0J9XLF3</accession>
<reference evidence="5" key="4">
    <citation type="submission" date="2022-04" db="UniProtKB">
        <authorList>
            <consortium name="WormBaseParasite"/>
        </authorList>
    </citation>
    <scope>IDENTIFICATION</scope>
</reference>
<evidence type="ECO:0000313" key="4">
    <source>
        <dbReference type="Proteomes" id="UP000006672"/>
    </source>
</evidence>
<reference evidence="3" key="3">
    <citation type="submission" date="2019-04" db="EMBL/GenBank/DDBJ databases">
        <authorList>
            <person name="Howe K."/>
            <person name="Paulini M."/>
            <person name="Williams G."/>
        </authorList>
    </citation>
    <scope>NUCLEOTIDE SEQUENCE [LARGE SCALE GENOMIC DNA]</scope>
    <source>
        <strain evidence="3">FR3</strain>
    </source>
</reference>
<evidence type="ECO:0000313" key="6">
    <source>
        <dbReference type="WormBase" id="Bm14677b"/>
    </source>
</evidence>
<accession>A0A4E9FFI9</accession>
<dbReference type="OMA" id="PLNRYQW"/>
<keyword evidence="4" id="KW-1185">Reference proteome</keyword>
<protein>
    <submittedName>
        <fullName evidence="2 5">Bm14677, isoform b</fullName>
    </submittedName>
</protein>
<feature type="transmembrane region" description="Helical" evidence="1">
    <location>
        <begin position="50"/>
        <end position="69"/>
    </location>
</feature>
<keyword evidence="1" id="KW-0472">Membrane</keyword>
<dbReference type="WormBase" id="Bm14677b">
    <property type="protein sequence ID" value="BM29589"/>
    <property type="gene ID" value="WBGene00235012"/>
</dbReference>
<dbReference type="Proteomes" id="UP000006672">
    <property type="component" value="Unassembled WGS sequence"/>
</dbReference>
<reference evidence="2 4" key="1">
    <citation type="journal article" date="2007" name="Science">
        <title>Draft genome of the filarial nematode parasite Brugia malayi.</title>
        <authorList>
            <person name="Ghedin E."/>
            <person name="Wang S."/>
            <person name="Spiro D."/>
            <person name="Caler E."/>
            <person name="Zhao Q."/>
            <person name="Crabtree J."/>
            <person name="Allen J.E."/>
            <person name="Delcher A.L."/>
            <person name="Guiliano D.B."/>
            <person name="Miranda-Saavedra D."/>
            <person name="Angiuoli S.V."/>
            <person name="Creasy T."/>
            <person name="Amedeo P."/>
            <person name="Haas B."/>
            <person name="El-Sayed N.M."/>
            <person name="Wortman J.R."/>
            <person name="Feldblyum T."/>
            <person name="Tallon L."/>
            <person name="Schatz M."/>
            <person name="Shumway M."/>
            <person name="Koo H."/>
            <person name="Salzberg S.L."/>
            <person name="Schobel S."/>
            <person name="Pertea M."/>
            <person name="Pop M."/>
            <person name="White O."/>
            <person name="Barton G.J."/>
            <person name="Carlow C.K."/>
            <person name="Crawford M.J."/>
            <person name="Daub J."/>
            <person name="Dimmic M.W."/>
            <person name="Estes C.F."/>
            <person name="Foster J.M."/>
            <person name="Ganatra M."/>
            <person name="Gregory W.F."/>
            <person name="Johnson N.M."/>
            <person name="Jin J."/>
            <person name="Komuniecki R."/>
            <person name="Korf I."/>
            <person name="Kumar S."/>
            <person name="Laney S."/>
            <person name="Li B.W."/>
            <person name="Li W."/>
            <person name="Lindblom T.H."/>
            <person name="Lustigman S."/>
            <person name="Ma D."/>
            <person name="Maina C.V."/>
            <person name="Martin D.M."/>
            <person name="McCarter J.P."/>
            <person name="McReynolds L."/>
            <person name="Mitreva M."/>
            <person name="Nutman T.B."/>
            <person name="Parkinson J."/>
            <person name="Peregrin-Alvarez J.M."/>
            <person name="Poole C."/>
            <person name="Ren Q."/>
            <person name="Saunders L."/>
            <person name="Sluder A.E."/>
            <person name="Smith K."/>
            <person name="Stanke M."/>
            <person name="Unnasch T.R."/>
            <person name="Ware J."/>
            <person name="Wei A.D."/>
            <person name="Weil G."/>
            <person name="Williams D.J."/>
            <person name="Zhang Y."/>
            <person name="Williams S.A."/>
            <person name="Fraser-Liggett C."/>
            <person name="Slatko B."/>
            <person name="Blaxter M.L."/>
            <person name="Scott A.L."/>
        </authorList>
    </citation>
    <scope>NUCLEOTIDE SEQUENCE</scope>
    <source>
        <strain evidence="2 4">FR3</strain>
    </source>
</reference>
<organism evidence="2">
    <name type="scientific">Brugia malayi</name>
    <name type="common">Filarial nematode worm</name>
    <dbReference type="NCBI Taxonomy" id="6279"/>
    <lineage>
        <taxon>Eukaryota</taxon>
        <taxon>Metazoa</taxon>
        <taxon>Ecdysozoa</taxon>
        <taxon>Nematoda</taxon>
        <taxon>Chromadorea</taxon>
        <taxon>Rhabditida</taxon>
        <taxon>Spirurina</taxon>
        <taxon>Spiruromorpha</taxon>
        <taxon>Filarioidea</taxon>
        <taxon>Onchocercidae</taxon>
        <taxon>Brugia</taxon>
    </lineage>
</organism>